<reference evidence="2 3" key="1">
    <citation type="journal article" date="2024" name="Int. J. Syst. Evol. Microbiol.">
        <title>Paenibacillus hexagrammi sp. nov., a novel bacterium isolated from the gut content of Hexagrammos agrammus.</title>
        <authorList>
            <person name="Jung H.K."/>
            <person name="Kim D.G."/>
            <person name="Zin H."/>
            <person name="Park J."/>
            <person name="Jung H."/>
            <person name="Kim Y.O."/>
            <person name="Kong H.J."/>
            <person name="Kim J.W."/>
            <person name="Kim Y.S."/>
        </authorList>
    </citation>
    <scope>NUCLEOTIDE SEQUENCE [LARGE SCALE GENOMIC DNA]</scope>
    <source>
        <strain evidence="2 3">YPD9-1</strain>
    </source>
</reference>
<accession>A0ABY3SL48</accession>
<keyword evidence="3" id="KW-1185">Reference proteome</keyword>
<sequence>MSENQIIIEQFNKGAQNFDNWSVTQDEKMLKGLSDFCGLSKEDRMLDVACGTGAFSLFSARAVESVQGVDISEGMIGIAREHAMKRHLNNVRFHCQDVENIELEEHPFSIVVSRSAFHHMKNYQKVFSGMVNYCQDGGRICIQDIMAYDNEKQDHFFEQMEVLIDASHFKTYSKREFFNLYKESGIKLSSVFESESKLDFYDYVGHVVQSEQSNKRIKELLDRGLKDPEIASCFVEQDGRLLWIRKVCTIIGHKIEKINE</sequence>
<dbReference type="GO" id="GO:0032259">
    <property type="term" value="P:methylation"/>
    <property type="evidence" value="ECO:0007669"/>
    <property type="project" value="UniProtKB-KW"/>
</dbReference>
<evidence type="ECO:0000313" key="3">
    <source>
        <dbReference type="Proteomes" id="UP001649230"/>
    </source>
</evidence>
<dbReference type="InterPro" id="IPR025714">
    <property type="entry name" value="Methyltranfer_dom"/>
</dbReference>
<keyword evidence="2" id="KW-0489">Methyltransferase</keyword>
<name>A0ABY3SL48_9BACL</name>
<gene>
    <name evidence="2" type="ORF">L0M14_06395</name>
</gene>
<dbReference type="Proteomes" id="UP001649230">
    <property type="component" value="Chromosome"/>
</dbReference>
<proteinExistence type="predicted"/>
<feature type="domain" description="Methyltransferase" evidence="1">
    <location>
        <begin position="40"/>
        <end position="152"/>
    </location>
</feature>
<protein>
    <submittedName>
        <fullName evidence="2">Class I SAM-dependent methyltransferase</fullName>
    </submittedName>
</protein>
<dbReference type="InterPro" id="IPR029063">
    <property type="entry name" value="SAM-dependent_MTases_sf"/>
</dbReference>
<dbReference type="PANTHER" id="PTHR43861">
    <property type="entry name" value="TRANS-ACONITATE 2-METHYLTRANSFERASE-RELATED"/>
    <property type="match status" value="1"/>
</dbReference>
<dbReference type="EMBL" id="CP090978">
    <property type="protein sequence ID" value="UJF34784.1"/>
    <property type="molecule type" value="Genomic_DNA"/>
</dbReference>
<dbReference type="Pfam" id="PF13847">
    <property type="entry name" value="Methyltransf_31"/>
    <property type="match status" value="1"/>
</dbReference>
<dbReference type="GO" id="GO:0008168">
    <property type="term" value="F:methyltransferase activity"/>
    <property type="evidence" value="ECO:0007669"/>
    <property type="project" value="UniProtKB-KW"/>
</dbReference>
<dbReference type="SUPFAM" id="SSF53335">
    <property type="entry name" value="S-adenosyl-L-methionine-dependent methyltransferases"/>
    <property type="match status" value="1"/>
</dbReference>
<dbReference type="CDD" id="cd02440">
    <property type="entry name" value="AdoMet_MTases"/>
    <property type="match status" value="1"/>
</dbReference>
<dbReference type="Gene3D" id="3.40.50.150">
    <property type="entry name" value="Vaccinia Virus protein VP39"/>
    <property type="match status" value="1"/>
</dbReference>
<keyword evidence="2" id="KW-0808">Transferase</keyword>
<evidence type="ECO:0000259" key="1">
    <source>
        <dbReference type="Pfam" id="PF13847"/>
    </source>
</evidence>
<dbReference type="RefSeq" id="WP_235121357.1">
    <property type="nucleotide sequence ID" value="NZ_CP090978.1"/>
</dbReference>
<organism evidence="2 3">
    <name type="scientific">Paenibacillus hexagrammi</name>
    <dbReference type="NCBI Taxonomy" id="2908839"/>
    <lineage>
        <taxon>Bacteria</taxon>
        <taxon>Bacillati</taxon>
        <taxon>Bacillota</taxon>
        <taxon>Bacilli</taxon>
        <taxon>Bacillales</taxon>
        <taxon>Paenibacillaceae</taxon>
        <taxon>Paenibacillus</taxon>
    </lineage>
</organism>
<evidence type="ECO:0000313" key="2">
    <source>
        <dbReference type="EMBL" id="UJF34784.1"/>
    </source>
</evidence>